<gene>
    <name evidence="2" type="ORF">Z519_02950</name>
</gene>
<sequence>MDGPMRLITSQQIDAEPAEPLVNSDLISLARSKDVSEIPESTDISIEESQGDGLEATASPVEAQPKVQGQRHRRTFVDFVDLLLNRLGRTVVLTYTYLRSPVQEQKIAVEAYVLKVSAGVQHPNSQQEADNDELHTG</sequence>
<dbReference type="VEuPathDB" id="FungiDB:Z519_02950"/>
<dbReference type="GeneID" id="27695878"/>
<dbReference type="RefSeq" id="XP_016622554.1">
    <property type="nucleotide sequence ID" value="XM_016760704.1"/>
</dbReference>
<protein>
    <submittedName>
        <fullName evidence="2">Uncharacterized protein</fullName>
    </submittedName>
</protein>
<accession>A0A0D2HY72</accession>
<evidence type="ECO:0000313" key="2">
    <source>
        <dbReference type="EMBL" id="KIW95885.1"/>
    </source>
</evidence>
<dbReference type="OrthoDB" id="5429634at2759"/>
<proteinExistence type="predicted"/>
<evidence type="ECO:0000256" key="1">
    <source>
        <dbReference type="SAM" id="MobiDB-lite"/>
    </source>
</evidence>
<dbReference type="HOGENOM" id="CLU_1864909_0_0_1"/>
<reference evidence="2" key="1">
    <citation type="submission" date="2015-01" db="EMBL/GenBank/DDBJ databases">
        <title>The Genome Sequence of Cladophialophora bantiana CBS 173.52.</title>
        <authorList>
            <consortium name="The Broad Institute Genomics Platform"/>
            <person name="Cuomo C."/>
            <person name="de Hoog S."/>
            <person name="Gorbushina A."/>
            <person name="Stielow B."/>
            <person name="Teixiera M."/>
            <person name="Abouelleil A."/>
            <person name="Chapman S.B."/>
            <person name="Priest M."/>
            <person name="Young S.K."/>
            <person name="Wortman J."/>
            <person name="Nusbaum C."/>
            <person name="Birren B."/>
        </authorList>
    </citation>
    <scope>NUCLEOTIDE SEQUENCE [LARGE SCALE GENOMIC DNA]</scope>
    <source>
        <strain evidence="2">CBS 173.52</strain>
    </source>
</reference>
<evidence type="ECO:0000313" key="3">
    <source>
        <dbReference type="Proteomes" id="UP000053789"/>
    </source>
</evidence>
<dbReference type="EMBL" id="KN846983">
    <property type="protein sequence ID" value="KIW95885.1"/>
    <property type="molecule type" value="Genomic_DNA"/>
</dbReference>
<dbReference type="Proteomes" id="UP000053789">
    <property type="component" value="Unassembled WGS sequence"/>
</dbReference>
<feature type="region of interest" description="Disordered" evidence="1">
    <location>
        <begin position="34"/>
        <end position="67"/>
    </location>
</feature>
<keyword evidence="3" id="KW-1185">Reference proteome</keyword>
<organism evidence="2 3">
    <name type="scientific">Cladophialophora bantiana (strain ATCC 10958 / CBS 173.52 / CDC B-1940 / NIH 8579)</name>
    <name type="common">Xylohypha bantiana</name>
    <dbReference type="NCBI Taxonomy" id="1442370"/>
    <lineage>
        <taxon>Eukaryota</taxon>
        <taxon>Fungi</taxon>
        <taxon>Dikarya</taxon>
        <taxon>Ascomycota</taxon>
        <taxon>Pezizomycotina</taxon>
        <taxon>Eurotiomycetes</taxon>
        <taxon>Chaetothyriomycetidae</taxon>
        <taxon>Chaetothyriales</taxon>
        <taxon>Herpotrichiellaceae</taxon>
        <taxon>Cladophialophora</taxon>
    </lineage>
</organism>
<dbReference type="AlphaFoldDB" id="A0A0D2HY72"/>
<name>A0A0D2HY72_CLAB1</name>